<evidence type="ECO:0000313" key="2">
    <source>
        <dbReference type="Proteomes" id="UP001148737"/>
    </source>
</evidence>
<proteinExistence type="predicted"/>
<gene>
    <name evidence="1" type="ORF">NLG97_g7857</name>
</gene>
<evidence type="ECO:0000313" key="1">
    <source>
        <dbReference type="EMBL" id="KAJ3481284.1"/>
    </source>
</evidence>
<comment type="caution">
    <text evidence="1">The sequence shown here is derived from an EMBL/GenBank/DDBJ whole genome shotgun (WGS) entry which is preliminary data.</text>
</comment>
<reference evidence="1" key="1">
    <citation type="submission" date="2022-07" db="EMBL/GenBank/DDBJ databases">
        <title>Genome Sequence of Lecanicillium saksenae.</title>
        <authorList>
            <person name="Buettner E."/>
        </authorList>
    </citation>
    <scope>NUCLEOTIDE SEQUENCE</scope>
    <source>
        <strain evidence="1">VT-O1</strain>
    </source>
</reference>
<name>A0ACC1QPF8_9HYPO</name>
<sequence>MFIHHLLVLFIAFQPYLVAITLFYHQTRKARADGHAAQRPPHQAHVAGIQAETVHCSSNHRPNRPRRAAHALAQPMHSAQHARVRRAVVDEDRHAGQRKRPARDLHEQRAADGEPHGDARLGRRRRHGARHHGQVRHDEVRQREAKQRQPPRADGAQARGQRRVQEQLHQDADDAEDGHGHADALRGHAQAAGEAERQARRRGRGRRVVDRRREEHEPERVEGADVERQEELRKERQNDVASKDLTKRQTLRVACAAAAARLRGGASHRGGRGHAAAAFGI</sequence>
<keyword evidence="2" id="KW-1185">Reference proteome</keyword>
<accession>A0ACC1QPF8</accession>
<organism evidence="1 2">
    <name type="scientific">Lecanicillium saksenae</name>
    <dbReference type="NCBI Taxonomy" id="468837"/>
    <lineage>
        <taxon>Eukaryota</taxon>
        <taxon>Fungi</taxon>
        <taxon>Dikarya</taxon>
        <taxon>Ascomycota</taxon>
        <taxon>Pezizomycotina</taxon>
        <taxon>Sordariomycetes</taxon>
        <taxon>Hypocreomycetidae</taxon>
        <taxon>Hypocreales</taxon>
        <taxon>Cordycipitaceae</taxon>
        <taxon>Lecanicillium</taxon>
    </lineage>
</organism>
<dbReference type="EMBL" id="JANAKD010001272">
    <property type="protein sequence ID" value="KAJ3481284.1"/>
    <property type="molecule type" value="Genomic_DNA"/>
</dbReference>
<dbReference type="Proteomes" id="UP001148737">
    <property type="component" value="Unassembled WGS sequence"/>
</dbReference>
<protein>
    <submittedName>
        <fullName evidence="1">Uncharacterized protein</fullName>
    </submittedName>
</protein>